<dbReference type="InterPro" id="IPR011055">
    <property type="entry name" value="Dup_hybrid_motif"/>
</dbReference>
<dbReference type="EMBL" id="JAHHIF010000016">
    <property type="protein sequence ID" value="MBW4545552.1"/>
    <property type="molecule type" value="Genomic_DNA"/>
</dbReference>
<dbReference type="Pfam" id="PF01551">
    <property type="entry name" value="Peptidase_M23"/>
    <property type="match status" value="1"/>
</dbReference>
<dbReference type="PROSITE" id="PS51782">
    <property type="entry name" value="LYSM"/>
    <property type="match status" value="3"/>
</dbReference>
<protein>
    <submittedName>
        <fullName evidence="3">Peptidoglycan DD-metalloendopeptidase family protein</fullName>
    </submittedName>
</protein>
<dbReference type="AlphaFoldDB" id="A0A951PM59"/>
<dbReference type="Proteomes" id="UP000753908">
    <property type="component" value="Unassembled WGS sequence"/>
</dbReference>
<dbReference type="SMART" id="SM00257">
    <property type="entry name" value="LysM"/>
    <property type="match status" value="3"/>
</dbReference>
<dbReference type="SUPFAM" id="SSF51261">
    <property type="entry name" value="Duplicated hybrid motif"/>
    <property type="match status" value="1"/>
</dbReference>
<dbReference type="PANTHER" id="PTHR21666">
    <property type="entry name" value="PEPTIDASE-RELATED"/>
    <property type="match status" value="1"/>
</dbReference>
<evidence type="ECO:0000313" key="4">
    <source>
        <dbReference type="Proteomes" id="UP000753908"/>
    </source>
</evidence>
<sequence>MKRTFTQKVKQVPSCAADSFDALLKFYLGKQTVGGAIPTDANRRTRTSAAMIGLAISMSATGLLLPQQGDEAMAVEPVAGEPNLSTSPVEPSTSISAAPVEKAEVVATSMTTPVETKVVNEGKATPSPVVKHAVQEGQTLWGLAQTYDVQPEAIAASNAIKPSAVLPVGQELKIPTVNGIVHEVKAGETAETLSKSYGVKPTQLHASVPVSEVNQLKAGESVTVPGNVNDLLKARQDVALNNLKERGNRLNDSLAELRSEESTKLSESAEASQSAIAAEPMTSVTLPQEVLNRKESVAVAPQPVATAAASPIVIPVPTPEMAATPSIELKTLKSSTAPIVIPVPTPEIAATPVIEPTKASSRTNAPLVLPVPTPEIAATPVIEPTKASSRTNAPLVLPVPTPEIAATPVIEPTKASSRTNAPVVIPVPTPEIAATPVIEPKAAPVPNLAVEPLRTPEILARPQAPQPVVMETLVATNTSNVYQVKPGDTLDSIARRSGISRTELIQANRLNNPNLIRINQELRIPQTKPTGSANQPVTLLPGINPRTDSSAPRQVQQGVTVPTLAVTARRNQVTPVVPSEQLSQPQSAPRTILAQSTTDEAQAQTSVVVNTQASQAADSQSNPYIEKLRADVLKLREELRQQREGTQAATPRDIPVPTVTVPAASSPNTASTPVRVNPEFNPERYNETAEANLQRQQQWLASKGPIQIEVPPPEVADSASGRDLLATAPPPAGDYNPMLRPRVGETVSPELPSLSEPGNYLPEDPTQFNGFIWPAKGVLTSGYGRRWGRMHKGIDIAASVGTPIFAAGPGVIVSAGWNSGGYGNLVEIQHPDGSLTLYAHNNRILVRRGQEVAQGQQISEMGSTGRSTGPHLHFELHPNGRGAVNPMAFLPGR</sequence>
<dbReference type="GO" id="GO:0004222">
    <property type="term" value="F:metalloendopeptidase activity"/>
    <property type="evidence" value="ECO:0007669"/>
    <property type="project" value="TreeGrafter"/>
</dbReference>
<evidence type="ECO:0000259" key="2">
    <source>
        <dbReference type="PROSITE" id="PS51782"/>
    </source>
</evidence>
<reference evidence="3" key="1">
    <citation type="submission" date="2021-05" db="EMBL/GenBank/DDBJ databases">
        <authorList>
            <person name="Pietrasiak N."/>
            <person name="Ward R."/>
            <person name="Stajich J.E."/>
            <person name="Kurbessoian T."/>
        </authorList>
    </citation>
    <scope>NUCLEOTIDE SEQUENCE</scope>
    <source>
        <strain evidence="3">CPER-KK1</strain>
    </source>
</reference>
<name>A0A951PM59_9CYAN</name>
<dbReference type="SUPFAM" id="SSF54106">
    <property type="entry name" value="LysM domain"/>
    <property type="match status" value="2"/>
</dbReference>
<feature type="region of interest" description="Disordered" evidence="1">
    <location>
        <begin position="708"/>
        <end position="737"/>
    </location>
</feature>
<evidence type="ECO:0000256" key="1">
    <source>
        <dbReference type="SAM" id="MobiDB-lite"/>
    </source>
</evidence>
<dbReference type="CDD" id="cd00118">
    <property type="entry name" value="LysM"/>
    <property type="match status" value="2"/>
</dbReference>
<feature type="region of interest" description="Disordered" evidence="1">
    <location>
        <begin position="641"/>
        <end position="680"/>
    </location>
</feature>
<dbReference type="PANTHER" id="PTHR21666:SF270">
    <property type="entry name" value="MUREIN HYDROLASE ACTIVATOR ENVC"/>
    <property type="match status" value="1"/>
</dbReference>
<reference evidence="3" key="2">
    <citation type="journal article" date="2022" name="Microbiol. Resour. Announc.">
        <title>Metagenome Sequencing to Explore Phylogenomics of Terrestrial Cyanobacteria.</title>
        <authorList>
            <person name="Ward R.D."/>
            <person name="Stajich J.E."/>
            <person name="Johansen J.R."/>
            <person name="Huntemann M."/>
            <person name="Clum A."/>
            <person name="Foster B."/>
            <person name="Foster B."/>
            <person name="Roux S."/>
            <person name="Palaniappan K."/>
            <person name="Varghese N."/>
            <person name="Mukherjee S."/>
            <person name="Reddy T.B.K."/>
            <person name="Daum C."/>
            <person name="Copeland A."/>
            <person name="Chen I.A."/>
            <person name="Ivanova N.N."/>
            <person name="Kyrpides N.C."/>
            <person name="Shapiro N."/>
            <person name="Eloe-Fadrosh E.A."/>
            <person name="Pietrasiak N."/>
        </authorList>
    </citation>
    <scope>NUCLEOTIDE SEQUENCE</scope>
    <source>
        <strain evidence="3">CPER-KK1</strain>
    </source>
</reference>
<dbReference type="InterPro" id="IPR050570">
    <property type="entry name" value="Cell_wall_metabolism_enzyme"/>
</dbReference>
<dbReference type="Gene3D" id="2.70.70.10">
    <property type="entry name" value="Glucose Permease (Domain IIA)"/>
    <property type="match status" value="1"/>
</dbReference>
<dbReference type="CDD" id="cd12797">
    <property type="entry name" value="M23_peptidase"/>
    <property type="match status" value="1"/>
</dbReference>
<dbReference type="InterPro" id="IPR016047">
    <property type="entry name" value="M23ase_b-sheet_dom"/>
</dbReference>
<feature type="domain" description="LysM" evidence="2">
    <location>
        <begin position="180"/>
        <end position="224"/>
    </location>
</feature>
<dbReference type="InterPro" id="IPR036779">
    <property type="entry name" value="LysM_dom_sf"/>
</dbReference>
<feature type="domain" description="LysM" evidence="2">
    <location>
        <begin position="130"/>
        <end position="174"/>
    </location>
</feature>
<feature type="compositionally biased region" description="Polar residues" evidence="1">
    <location>
        <begin position="663"/>
        <end position="674"/>
    </location>
</feature>
<dbReference type="Gene3D" id="3.10.350.10">
    <property type="entry name" value="LysM domain"/>
    <property type="match status" value="2"/>
</dbReference>
<feature type="domain" description="LysM" evidence="2">
    <location>
        <begin position="480"/>
        <end position="524"/>
    </location>
</feature>
<accession>A0A951PM59</accession>
<evidence type="ECO:0000313" key="3">
    <source>
        <dbReference type="EMBL" id="MBW4545552.1"/>
    </source>
</evidence>
<gene>
    <name evidence="3" type="ORF">KME25_14055</name>
</gene>
<dbReference type="Pfam" id="PF01476">
    <property type="entry name" value="LysM"/>
    <property type="match status" value="2"/>
</dbReference>
<dbReference type="InterPro" id="IPR018392">
    <property type="entry name" value="LysM"/>
</dbReference>
<organism evidence="3 4">
    <name type="scientific">Symplocastrum torsivum CPER-KK1</name>
    <dbReference type="NCBI Taxonomy" id="450513"/>
    <lineage>
        <taxon>Bacteria</taxon>
        <taxon>Bacillati</taxon>
        <taxon>Cyanobacteriota</taxon>
        <taxon>Cyanophyceae</taxon>
        <taxon>Oscillatoriophycideae</taxon>
        <taxon>Oscillatoriales</taxon>
        <taxon>Microcoleaceae</taxon>
        <taxon>Symplocastrum</taxon>
    </lineage>
</organism>
<proteinExistence type="predicted"/>
<comment type="caution">
    <text evidence="3">The sequence shown here is derived from an EMBL/GenBank/DDBJ whole genome shotgun (WGS) entry which is preliminary data.</text>
</comment>